<dbReference type="Proteomes" id="UP001280121">
    <property type="component" value="Unassembled WGS sequence"/>
</dbReference>
<dbReference type="PANTHER" id="PTHR47150">
    <property type="entry name" value="OS12G0169200 PROTEIN"/>
    <property type="match status" value="1"/>
</dbReference>
<gene>
    <name evidence="1" type="ORF">Ddye_018480</name>
</gene>
<comment type="caution">
    <text evidence="1">The sequence shown here is derived from an EMBL/GenBank/DDBJ whole genome shotgun (WGS) entry which is preliminary data.</text>
</comment>
<name>A0AAD9UB49_9ROSI</name>
<dbReference type="InterPro" id="IPR006912">
    <property type="entry name" value="Harbinger_derived_prot"/>
</dbReference>
<keyword evidence="2" id="KW-1185">Reference proteome</keyword>
<dbReference type="PANTHER" id="PTHR47150:SF7">
    <property type="entry name" value="NUCLEASE"/>
    <property type="match status" value="1"/>
</dbReference>
<dbReference type="EMBL" id="JANJYI010000005">
    <property type="protein sequence ID" value="KAK2650991.1"/>
    <property type="molecule type" value="Genomic_DNA"/>
</dbReference>
<evidence type="ECO:0000313" key="1">
    <source>
        <dbReference type="EMBL" id="KAK2650991.1"/>
    </source>
</evidence>
<reference evidence="1" key="1">
    <citation type="journal article" date="2023" name="Plant J.">
        <title>Genome sequences and population genomics provide insights into the demographic history, inbreeding, and mutation load of two 'living fossil' tree species of Dipteronia.</title>
        <authorList>
            <person name="Feng Y."/>
            <person name="Comes H.P."/>
            <person name="Chen J."/>
            <person name="Zhu S."/>
            <person name="Lu R."/>
            <person name="Zhang X."/>
            <person name="Li P."/>
            <person name="Qiu J."/>
            <person name="Olsen K.M."/>
            <person name="Qiu Y."/>
        </authorList>
    </citation>
    <scope>NUCLEOTIDE SEQUENCE</scope>
    <source>
        <strain evidence="1">KIB01</strain>
    </source>
</reference>
<sequence length="200" mass="22756">MNFNIGGPSNLSSSSSSSDEEEEAILVALGAMDAEEEEMIAQYGQFQHAMAQYLNQQNNPVRRGGSIPGHIVINRDRESVDRRLFYDYFTENPQYNDQMFRRRFRMDSVGRLGLSALQKITTVFRMLAYGCPADATDEYIKIGESTTIESLKRFYRAIVEEFVGEYLRSPNATDVARLLRIGKDHGFLGMLGSLDCMHWN</sequence>
<proteinExistence type="predicted"/>
<protein>
    <submittedName>
        <fullName evidence="1">Uncharacterized protein</fullName>
    </submittedName>
</protein>
<dbReference type="AlphaFoldDB" id="A0AAD9UB49"/>
<dbReference type="Pfam" id="PF04827">
    <property type="entry name" value="Plant_tran"/>
    <property type="match status" value="1"/>
</dbReference>
<accession>A0AAD9UB49</accession>
<organism evidence="1 2">
    <name type="scientific">Dipteronia dyeriana</name>
    <dbReference type="NCBI Taxonomy" id="168575"/>
    <lineage>
        <taxon>Eukaryota</taxon>
        <taxon>Viridiplantae</taxon>
        <taxon>Streptophyta</taxon>
        <taxon>Embryophyta</taxon>
        <taxon>Tracheophyta</taxon>
        <taxon>Spermatophyta</taxon>
        <taxon>Magnoliopsida</taxon>
        <taxon>eudicotyledons</taxon>
        <taxon>Gunneridae</taxon>
        <taxon>Pentapetalae</taxon>
        <taxon>rosids</taxon>
        <taxon>malvids</taxon>
        <taxon>Sapindales</taxon>
        <taxon>Sapindaceae</taxon>
        <taxon>Hippocastanoideae</taxon>
        <taxon>Acereae</taxon>
        <taxon>Dipteronia</taxon>
    </lineage>
</organism>
<evidence type="ECO:0000313" key="2">
    <source>
        <dbReference type="Proteomes" id="UP001280121"/>
    </source>
</evidence>